<keyword evidence="2" id="KW-0645">Protease</keyword>
<dbReference type="Gene3D" id="3.30.830.10">
    <property type="entry name" value="Metalloenzyme, LuxS/M16 peptidase-like"/>
    <property type="match status" value="4"/>
</dbReference>
<dbReference type="PANTHER" id="PTHR11851">
    <property type="entry name" value="METALLOPROTEASE"/>
    <property type="match status" value="1"/>
</dbReference>
<dbReference type="RefSeq" id="WP_265558828.1">
    <property type="nucleotide sequence ID" value="NZ_CP092471.1"/>
</dbReference>
<dbReference type="Pfam" id="PF00675">
    <property type="entry name" value="Peptidase_M16"/>
    <property type="match status" value="2"/>
</dbReference>
<name>A0ABY5SY46_9SPHN</name>
<gene>
    <name evidence="7" type="ORF">L1F33_00380</name>
</gene>
<proteinExistence type="inferred from homology"/>
<feature type="signal peptide" evidence="4">
    <location>
        <begin position="1"/>
        <end position="24"/>
    </location>
</feature>
<feature type="domain" description="Peptidase M16 N-terminal" evidence="5">
    <location>
        <begin position="50"/>
        <end position="166"/>
    </location>
</feature>
<dbReference type="InterPro" id="IPR011249">
    <property type="entry name" value="Metalloenz_LuxS/M16"/>
</dbReference>
<keyword evidence="8" id="KW-1185">Reference proteome</keyword>
<feature type="domain" description="Peptidase M16 C-terminal" evidence="6">
    <location>
        <begin position="667"/>
        <end position="836"/>
    </location>
</feature>
<dbReference type="EMBL" id="CP092471">
    <property type="protein sequence ID" value="UVI39458.1"/>
    <property type="molecule type" value="Genomic_DNA"/>
</dbReference>
<evidence type="ECO:0000256" key="4">
    <source>
        <dbReference type="SAM" id="SignalP"/>
    </source>
</evidence>
<feature type="region of interest" description="Disordered" evidence="3">
    <location>
        <begin position="473"/>
        <end position="496"/>
    </location>
</feature>
<dbReference type="InterPro" id="IPR050361">
    <property type="entry name" value="MPP/UQCRC_Complex"/>
</dbReference>
<comment type="similarity">
    <text evidence="1">Belongs to the peptidase M16 family.</text>
</comment>
<dbReference type="InterPro" id="IPR011765">
    <property type="entry name" value="Pept_M16_N"/>
</dbReference>
<keyword evidence="2" id="KW-0482">Metalloprotease</keyword>
<dbReference type="Proteomes" id="UP001065265">
    <property type="component" value="Chromosome"/>
</dbReference>
<reference evidence="7" key="1">
    <citation type="submission" date="2022-02" db="EMBL/GenBank/DDBJ databases">
        <title>Qipengyuania spongiae sp. nov., isolated from marine sponge.</title>
        <authorList>
            <person name="Li Z."/>
            <person name="Zhang M."/>
        </authorList>
    </citation>
    <scope>NUCLEOTIDE SEQUENCE</scope>
    <source>
        <strain evidence="7">PHS-Z21</strain>
    </source>
</reference>
<accession>A0ABY5SY46</accession>
<feature type="domain" description="Peptidase M16 N-terminal" evidence="5">
    <location>
        <begin position="515"/>
        <end position="627"/>
    </location>
</feature>
<keyword evidence="2" id="KW-0378">Hydrolase</keyword>
<evidence type="ECO:0000313" key="8">
    <source>
        <dbReference type="Proteomes" id="UP001065265"/>
    </source>
</evidence>
<organism evidence="7 8">
    <name type="scientific">Qipengyuania spongiae</name>
    <dbReference type="NCBI Taxonomy" id="2909673"/>
    <lineage>
        <taxon>Bacteria</taxon>
        <taxon>Pseudomonadati</taxon>
        <taxon>Pseudomonadota</taxon>
        <taxon>Alphaproteobacteria</taxon>
        <taxon>Sphingomonadales</taxon>
        <taxon>Erythrobacteraceae</taxon>
        <taxon>Qipengyuania</taxon>
    </lineage>
</organism>
<protein>
    <submittedName>
        <fullName evidence="7">Insulinase family protein</fullName>
    </submittedName>
</protein>
<dbReference type="SUPFAM" id="SSF63411">
    <property type="entry name" value="LuxS/MPP-like metallohydrolase"/>
    <property type="match status" value="4"/>
</dbReference>
<evidence type="ECO:0000259" key="6">
    <source>
        <dbReference type="Pfam" id="PF05193"/>
    </source>
</evidence>
<evidence type="ECO:0000313" key="7">
    <source>
        <dbReference type="EMBL" id="UVI39458.1"/>
    </source>
</evidence>
<evidence type="ECO:0000256" key="3">
    <source>
        <dbReference type="SAM" id="MobiDB-lite"/>
    </source>
</evidence>
<evidence type="ECO:0000259" key="5">
    <source>
        <dbReference type="Pfam" id="PF00675"/>
    </source>
</evidence>
<sequence length="946" mass="100598">MIRTLLAVSTAAVALASAATPLAAQDGAQVTITAPEIAFTEWKLDNGLRVIAIKDDTTANVMTSMWYDVGSKLDPEGRSGFAHLFEHILSRKTLNMPYNQIYGLTADVGGTRNASNGPDRTNYFEIVPAEYLERMLWTHRERMAFPVVDDEVFNRERDVVKEELRQRVLAPPYGRFQRFVLPENAYDTTAYRRPGIGSIEELDAATLGDALAFHEAYYGPDTATLIVAGNFDMAALRAMVERYFADIPPRENPVPLELTAEEPERTSPRTIVARAPNVPLPIRGTLWKGPKTATQDAAALEVLAAIMARGDNSRLNEALVRSGKAVDASFYYSDGEEAGMIAGYAITNPTADAAEVKTILDTEFERVRTTPVTAAELAEAKNEILSSALRSRETATGRAFELGEALVSTGDPKAADKRLKAVAAVSIADVQRVAAEWLDPEGRVDMAYEQGEENPSQWANPAPFPTFRTLPEPTSTPLAVRPESERDPLPEPGTKPVVEAPAIVERILANGIEVVAAQTGDVPFAAMTVLVPGGAKSDERAKAGVANMAATLADKGAGGMGAQEIAARLESLGASISATAGSDGTFFSLTAPVANMEAAGRVLAAMIRSADYPAEEFERERKRAIDGLQVSLKDPGALAAMVARPVFYGDAPYGSQPGGTQASLAAITREDLLGHARSWWHPAQTKIIVSGGISPEQAVTLSNTLFGGWTSQAPVPQPIGNAAGKAAPVRTVVIDMPDAGQAAVYAGLRAPSRSGEDYLPLELANAILGGGSSGRLFEEVRTKRSISYGAGSGLPARADDAYLVASSQTQNATADEVVQVFLNEFDRLGSEAFDADLIGKRQLYLTGNYGRALETSGGFNNIVAELLMYGLEPAEAARYATEIAAITPAEASAAAARYVSADKATVVVVGNAAEFIDDLRAIRPDVEVIPASELDLARSSLRGAAD</sequence>
<keyword evidence="4" id="KW-0732">Signal</keyword>
<evidence type="ECO:0000256" key="1">
    <source>
        <dbReference type="ARBA" id="ARBA00007261"/>
    </source>
</evidence>
<feature type="chain" id="PRO_5045346707" evidence="4">
    <location>
        <begin position="25"/>
        <end position="946"/>
    </location>
</feature>
<evidence type="ECO:0000256" key="2">
    <source>
        <dbReference type="ARBA" id="ARBA00023049"/>
    </source>
</evidence>
<dbReference type="InterPro" id="IPR007863">
    <property type="entry name" value="Peptidase_M16_C"/>
</dbReference>
<dbReference type="PANTHER" id="PTHR11851:SF49">
    <property type="entry name" value="MITOCHONDRIAL-PROCESSING PEPTIDASE SUBUNIT ALPHA"/>
    <property type="match status" value="1"/>
</dbReference>
<feature type="domain" description="Peptidase M16 C-terminal" evidence="6">
    <location>
        <begin position="206"/>
        <end position="383"/>
    </location>
</feature>
<dbReference type="Pfam" id="PF05193">
    <property type="entry name" value="Peptidase_M16_C"/>
    <property type="match status" value="2"/>
</dbReference>